<dbReference type="NCBIfam" id="NF006830">
    <property type="entry name" value="PRK09355.1"/>
    <property type="match status" value="1"/>
</dbReference>
<comment type="caution">
    <text evidence="11">Lacks conserved residue(s) required for the propagation of feature annotation.</text>
</comment>
<comment type="catalytic activity">
    <reaction evidence="1 11">
        <text>5-(2-hydroxyethyl)-4-methylthiazole + ATP = 4-methyl-5-(2-phosphooxyethyl)-thiazole + ADP + H(+)</text>
        <dbReference type="Rhea" id="RHEA:24212"/>
        <dbReference type="ChEBI" id="CHEBI:15378"/>
        <dbReference type="ChEBI" id="CHEBI:17957"/>
        <dbReference type="ChEBI" id="CHEBI:30616"/>
        <dbReference type="ChEBI" id="CHEBI:58296"/>
        <dbReference type="ChEBI" id="CHEBI:456216"/>
        <dbReference type="EC" id="2.7.1.50"/>
    </reaction>
</comment>
<evidence type="ECO:0000256" key="5">
    <source>
        <dbReference type="ARBA" id="ARBA00022723"/>
    </source>
</evidence>
<comment type="function">
    <text evidence="11">Catalyzes the phosphorylation of the hydroxyl group of 4-methyl-5-beta-hydroxyethylthiazole (THZ).</text>
</comment>
<comment type="cofactor">
    <cofactor evidence="2 11">
        <name>Mg(2+)</name>
        <dbReference type="ChEBI" id="CHEBI:18420"/>
    </cofactor>
</comment>
<keyword evidence="9 11" id="KW-0460">Magnesium</keyword>
<keyword evidence="13" id="KW-1185">Reference proteome</keyword>
<proteinExistence type="inferred from homology"/>
<comment type="pathway">
    <text evidence="3 11">Cofactor biosynthesis; thiamine diphosphate biosynthesis; 4-methyl-5-(2-phosphoethyl)-thiazole from 5-(2-hydroxyethyl)-4-methylthiazole: step 1/1.</text>
</comment>
<dbReference type="SUPFAM" id="SSF53613">
    <property type="entry name" value="Ribokinase-like"/>
    <property type="match status" value="1"/>
</dbReference>
<keyword evidence="7 11" id="KW-0418">Kinase</keyword>
<evidence type="ECO:0000256" key="7">
    <source>
        <dbReference type="ARBA" id="ARBA00022777"/>
    </source>
</evidence>
<gene>
    <name evidence="11" type="primary">thiM</name>
    <name evidence="12" type="ORF">RAJCM14343_3235</name>
</gene>
<evidence type="ECO:0000256" key="11">
    <source>
        <dbReference type="HAMAP-Rule" id="MF_00228"/>
    </source>
</evidence>
<keyword evidence="10 11" id="KW-0784">Thiamine biosynthesis</keyword>
<dbReference type="Pfam" id="PF02110">
    <property type="entry name" value="HK"/>
    <property type="match status" value="1"/>
</dbReference>
<evidence type="ECO:0000256" key="4">
    <source>
        <dbReference type="ARBA" id="ARBA00022679"/>
    </source>
</evidence>
<name>A0ABQ0YN31_9NOCA</name>
<dbReference type="HAMAP" id="MF_00228">
    <property type="entry name" value="Thz_kinase"/>
    <property type="match status" value="1"/>
</dbReference>
<dbReference type="EC" id="2.7.1.50" evidence="11"/>
<dbReference type="Proteomes" id="UP000325466">
    <property type="component" value="Unassembled WGS sequence"/>
</dbReference>
<accession>A0ABQ0YN31</accession>
<keyword evidence="4 11" id="KW-0808">Transferase</keyword>
<keyword evidence="5 11" id="KW-0479">Metal-binding</keyword>
<reference evidence="12 13" key="1">
    <citation type="journal article" date="2018" name="Biodegradation">
        <title>1,4-Dioxane degradation characteristics of Rhodococcus aetherivorans JCM 14343.</title>
        <authorList>
            <person name="Inoue D."/>
            <person name="Tsunoda T."/>
            <person name="Yamamoto N."/>
            <person name="Ike M."/>
            <person name="Sei K."/>
        </authorList>
    </citation>
    <scope>NUCLEOTIDE SEQUENCE [LARGE SCALE GENOMIC DNA]</scope>
    <source>
        <strain evidence="12 13">JCM 14343</strain>
    </source>
</reference>
<dbReference type="Gene3D" id="3.40.1190.20">
    <property type="match status" value="1"/>
</dbReference>
<comment type="caution">
    <text evidence="12">The sequence shown here is derived from an EMBL/GenBank/DDBJ whole genome shotgun (WGS) entry which is preliminary data.</text>
</comment>
<evidence type="ECO:0000256" key="2">
    <source>
        <dbReference type="ARBA" id="ARBA00001946"/>
    </source>
</evidence>
<evidence type="ECO:0000256" key="8">
    <source>
        <dbReference type="ARBA" id="ARBA00022840"/>
    </source>
</evidence>
<evidence type="ECO:0000313" key="12">
    <source>
        <dbReference type="EMBL" id="GES37975.1"/>
    </source>
</evidence>
<dbReference type="EMBL" id="BLAH01000089">
    <property type="protein sequence ID" value="GES37975.1"/>
    <property type="molecule type" value="Genomic_DNA"/>
</dbReference>
<comment type="similarity">
    <text evidence="11">Belongs to the Thz kinase family.</text>
</comment>
<evidence type="ECO:0000313" key="13">
    <source>
        <dbReference type="Proteomes" id="UP000325466"/>
    </source>
</evidence>
<protein>
    <recommendedName>
        <fullName evidence="11">Hydroxyethylthiazole kinase</fullName>
        <ecNumber evidence="11">2.7.1.50</ecNumber>
    </recommendedName>
    <alternativeName>
        <fullName evidence="11">4-methyl-5-beta-hydroxyethylthiazole kinase</fullName>
        <shortName evidence="11">TH kinase</shortName>
        <shortName evidence="11">Thz kinase</shortName>
    </alternativeName>
</protein>
<dbReference type="InterPro" id="IPR000417">
    <property type="entry name" value="Hyethyz_kinase"/>
</dbReference>
<sequence>MEPAQDFIVTTAPIPPTVDDLAAALDALRARVPLVQSLTNVVSANFLTNVLLAAGASNAHIDNVHEAAGFARIAGGVLINLGTPDDGTAAAFTLAAEAARDAGTPWVLDPVGVGGLPWRTGLAADLLPFRPTAIRGNASEVIALAGLGGDTRGVDSSDDPAAAVPAALALLAHADAVSASGPVDHLVGRDAAGATTGLRIGGGSALLPRVTSTGCALGALAAAYLAVAPTALIGLAAAHAHVAVAAEIADGNATGPGSFAVAFLDALYSVNADVLRVRARVEPLDIPAQA</sequence>
<keyword evidence="8 11" id="KW-0067">ATP-binding</keyword>
<dbReference type="PIRSF" id="PIRSF000513">
    <property type="entry name" value="Thz_kinase"/>
    <property type="match status" value="1"/>
</dbReference>
<dbReference type="InterPro" id="IPR029056">
    <property type="entry name" value="Ribokinase-like"/>
</dbReference>
<feature type="binding site" evidence="11">
    <location>
        <position position="180"/>
    </location>
    <ligand>
        <name>ATP</name>
        <dbReference type="ChEBI" id="CHEBI:30616"/>
    </ligand>
</feature>
<evidence type="ECO:0000256" key="6">
    <source>
        <dbReference type="ARBA" id="ARBA00022741"/>
    </source>
</evidence>
<evidence type="ECO:0000256" key="1">
    <source>
        <dbReference type="ARBA" id="ARBA00001771"/>
    </source>
</evidence>
<evidence type="ECO:0000256" key="10">
    <source>
        <dbReference type="ARBA" id="ARBA00022977"/>
    </source>
</evidence>
<dbReference type="PRINTS" id="PR01099">
    <property type="entry name" value="HYETHTZKNASE"/>
</dbReference>
<evidence type="ECO:0000256" key="9">
    <source>
        <dbReference type="ARBA" id="ARBA00022842"/>
    </source>
</evidence>
<keyword evidence="6 11" id="KW-0547">Nucleotide-binding</keyword>
<feature type="binding site" evidence="11">
    <location>
        <position position="135"/>
    </location>
    <ligand>
        <name>ATP</name>
        <dbReference type="ChEBI" id="CHEBI:30616"/>
    </ligand>
</feature>
<dbReference type="GO" id="GO:0004417">
    <property type="term" value="F:hydroxyethylthiazole kinase activity"/>
    <property type="evidence" value="ECO:0007669"/>
    <property type="project" value="UniProtKB-EC"/>
</dbReference>
<organism evidence="12 13">
    <name type="scientific">Rhodococcus aetherivorans</name>
    <dbReference type="NCBI Taxonomy" id="191292"/>
    <lineage>
        <taxon>Bacteria</taxon>
        <taxon>Bacillati</taxon>
        <taxon>Actinomycetota</taxon>
        <taxon>Actinomycetes</taxon>
        <taxon>Mycobacteriales</taxon>
        <taxon>Nocardiaceae</taxon>
        <taxon>Rhodococcus</taxon>
    </lineage>
</organism>
<evidence type="ECO:0000256" key="3">
    <source>
        <dbReference type="ARBA" id="ARBA00004868"/>
    </source>
</evidence>